<dbReference type="Proteomes" id="UP000824221">
    <property type="component" value="Unassembled WGS sequence"/>
</dbReference>
<keyword evidence="1" id="KW-0472">Membrane</keyword>
<dbReference type="AlphaFoldDB" id="A0A9D2H3Q7"/>
<proteinExistence type="predicted"/>
<sequence length="162" mass="17187">MNFLFVGCALPFLGGVMAAAVIQMAIGSYPDSTGISNIVINAVFAAAKLTSALVQFVRARLMPHPVARAMRILGMISALMSLLSLAVSIVAVCANGYTVWELICAFGGAVCGATLASGAYMIALAAKEWTRKTYFSFSGWQPRRKGIYSSVKPKSSKKPRSI</sequence>
<accession>A0A9D2H3Q7</accession>
<organism evidence="2 3">
    <name type="scientific">Candidatus Gallimonas gallistercoris</name>
    <dbReference type="NCBI Taxonomy" id="2838602"/>
    <lineage>
        <taxon>Bacteria</taxon>
        <taxon>Bacillati</taxon>
        <taxon>Bacillota</taxon>
        <taxon>Clostridia</taxon>
        <taxon>Candidatus Gallimonas</taxon>
    </lineage>
</organism>
<evidence type="ECO:0000256" key="1">
    <source>
        <dbReference type="SAM" id="Phobius"/>
    </source>
</evidence>
<dbReference type="EMBL" id="DXAJ01000096">
    <property type="protein sequence ID" value="HJA02980.1"/>
    <property type="molecule type" value="Genomic_DNA"/>
</dbReference>
<evidence type="ECO:0000313" key="2">
    <source>
        <dbReference type="EMBL" id="HJA02980.1"/>
    </source>
</evidence>
<feature type="transmembrane region" description="Helical" evidence="1">
    <location>
        <begin position="98"/>
        <end position="126"/>
    </location>
</feature>
<feature type="transmembrane region" description="Helical" evidence="1">
    <location>
        <begin position="34"/>
        <end position="57"/>
    </location>
</feature>
<gene>
    <name evidence="2" type="ORF">H9797_06385</name>
</gene>
<protein>
    <submittedName>
        <fullName evidence="2">Uncharacterized protein</fullName>
    </submittedName>
</protein>
<comment type="caution">
    <text evidence="2">The sequence shown here is derived from an EMBL/GenBank/DDBJ whole genome shotgun (WGS) entry which is preliminary data.</text>
</comment>
<keyword evidence="1" id="KW-1133">Transmembrane helix</keyword>
<feature type="transmembrane region" description="Helical" evidence="1">
    <location>
        <begin position="69"/>
        <end position="92"/>
    </location>
</feature>
<reference evidence="2" key="1">
    <citation type="journal article" date="2021" name="PeerJ">
        <title>Extensive microbial diversity within the chicken gut microbiome revealed by metagenomics and culture.</title>
        <authorList>
            <person name="Gilroy R."/>
            <person name="Ravi A."/>
            <person name="Getino M."/>
            <person name="Pursley I."/>
            <person name="Horton D.L."/>
            <person name="Alikhan N.F."/>
            <person name="Baker D."/>
            <person name="Gharbi K."/>
            <person name="Hall N."/>
            <person name="Watson M."/>
            <person name="Adriaenssens E.M."/>
            <person name="Foster-Nyarko E."/>
            <person name="Jarju S."/>
            <person name="Secka A."/>
            <person name="Antonio M."/>
            <person name="Oren A."/>
            <person name="Chaudhuri R.R."/>
            <person name="La Ragione R."/>
            <person name="Hildebrand F."/>
            <person name="Pallen M.J."/>
        </authorList>
    </citation>
    <scope>NUCLEOTIDE SEQUENCE</scope>
    <source>
        <strain evidence="2">CHK156-179</strain>
    </source>
</reference>
<keyword evidence="1" id="KW-0812">Transmembrane</keyword>
<reference evidence="2" key="2">
    <citation type="submission" date="2021-04" db="EMBL/GenBank/DDBJ databases">
        <authorList>
            <person name="Gilroy R."/>
        </authorList>
    </citation>
    <scope>NUCLEOTIDE SEQUENCE</scope>
    <source>
        <strain evidence="2">CHK156-179</strain>
    </source>
</reference>
<evidence type="ECO:0000313" key="3">
    <source>
        <dbReference type="Proteomes" id="UP000824221"/>
    </source>
</evidence>
<name>A0A9D2H3Q7_9FIRM</name>